<organism evidence="3 4">
    <name type="scientific">Ursus americanus</name>
    <name type="common">American black bear</name>
    <name type="synonym">Euarctos americanus</name>
    <dbReference type="NCBI Taxonomy" id="9643"/>
    <lineage>
        <taxon>Eukaryota</taxon>
        <taxon>Metazoa</taxon>
        <taxon>Chordata</taxon>
        <taxon>Craniata</taxon>
        <taxon>Vertebrata</taxon>
        <taxon>Euteleostomi</taxon>
        <taxon>Mammalia</taxon>
        <taxon>Eutheria</taxon>
        <taxon>Laurasiatheria</taxon>
        <taxon>Carnivora</taxon>
        <taxon>Caniformia</taxon>
        <taxon>Ursidae</taxon>
        <taxon>Ursus</taxon>
    </lineage>
</organism>
<accession>A0A452QIY5</accession>
<evidence type="ECO:0000313" key="3">
    <source>
        <dbReference type="Ensembl" id="ENSUAMP00000005090.1"/>
    </source>
</evidence>
<evidence type="ECO:0000256" key="1">
    <source>
        <dbReference type="ARBA" id="ARBA00038125"/>
    </source>
</evidence>
<dbReference type="AlphaFoldDB" id="A0A452QIY5"/>
<comment type="similarity">
    <text evidence="1">Belongs to the FAM89 family.</text>
</comment>
<dbReference type="GeneTree" id="ENSGT00940000168120"/>
<name>A0A452QIY5_URSAM</name>
<dbReference type="Proteomes" id="UP000291022">
    <property type="component" value="Unassembled WGS sequence"/>
</dbReference>
<dbReference type="STRING" id="9643.ENSUAMP00000005090"/>
<reference evidence="4" key="1">
    <citation type="submission" date="2016-06" db="EMBL/GenBank/DDBJ databases">
        <title>De novo assembly and RNA-Seq shows season-dependent expression and editing in black bear kidneys.</title>
        <authorList>
            <person name="Korstanje R."/>
            <person name="Srivastava A."/>
            <person name="Sarsani V.K."/>
            <person name="Sheehan S.M."/>
            <person name="Seger R.L."/>
            <person name="Barter M.E."/>
            <person name="Lindqvist C."/>
            <person name="Brody L.C."/>
            <person name="Mullikin J.C."/>
        </authorList>
    </citation>
    <scope>NUCLEOTIDE SEQUENCE [LARGE SCALE GENOMIC DNA]</scope>
</reference>
<evidence type="ECO:0000256" key="2">
    <source>
        <dbReference type="ARBA" id="ARBA00049748"/>
    </source>
</evidence>
<evidence type="ECO:0000313" key="4">
    <source>
        <dbReference type="Proteomes" id="UP000291022"/>
    </source>
</evidence>
<dbReference type="PANTHER" id="PTHR46949:SF3">
    <property type="entry name" value="PROTEIN FAM89A"/>
    <property type="match status" value="1"/>
</dbReference>
<reference evidence="3" key="3">
    <citation type="submission" date="2025-09" db="UniProtKB">
        <authorList>
            <consortium name="Ensembl"/>
        </authorList>
    </citation>
    <scope>IDENTIFICATION</scope>
</reference>
<reference evidence="3" key="2">
    <citation type="submission" date="2025-08" db="UniProtKB">
        <authorList>
            <consortium name="Ensembl"/>
        </authorList>
    </citation>
    <scope>IDENTIFICATION</scope>
</reference>
<sequence>MSLLCQLYSLYESIQEYKGACQAASSPDCTYRLDSGVHLERDLSREGGHCCCRTRCQPQLLLSKKAPVLLHCGLSSGASGQCCQFNWEDTWQPVAMAGVSG</sequence>
<dbReference type="Ensembl" id="ENSUAMT00000005787.1">
    <property type="protein sequence ID" value="ENSUAMP00000005090.1"/>
    <property type="gene ID" value="ENSUAMG00000004583.1"/>
</dbReference>
<keyword evidence="4" id="KW-1185">Reference proteome</keyword>
<proteinExistence type="inferred from homology"/>
<protein>
    <recommendedName>
        <fullName evidence="2">Protein FAM89A</fullName>
    </recommendedName>
</protein>
<dbReference type="PANTHER" id="PTHR46949">
    <property type="entry name" value="LEUCINE REPEAT ADAPTER PROTEIN 25"/>
    <property type="match status" value="1"/>
</dbReference>